<feature type="non-terminal residue" evidence="1">
    <location>
        <position position="1"/>
    </location>
</feature>
<feature type="non-terminal residue" evidence="1">
    <location>
        <position position="190"/>
    </location>
</feature>
<organism evidence="1">
    <name type="scientific">Lygus hesperus</name>
    <name type="common">Western plant bug</name>
    <dbReference type="NCBI Taxonomy" id="30085"/>
    <lineage>
        <taxon>Eukaryota</taxon>
        <taxon>Metazoa</taxon>
        <taxon>Ecdysozoa</taxon>
        <taxon>Arthropoda</taxon>
        <taxon>Hexapoda</taxon>
        <taxon>Insecta</taxon>
        <taxon>Pterygota</taxon>
        <taxon>Neoptera</taxon>
        <taxon>Paraneoptera</taxon>
        <taxon>Hemiptera</taxon>
        <taxon>Heteroptera</taxon>
        <taxon>Panheteroptera</taxon>
        <taxon>Cimicomorpha</taxon>
        <taxon>Miridae</taxon>
        <taxon>Mirini</taxon>
        <taxon>Lygus</taxon>
    </lineage>
</organism>
<keyword evidence="1" id="KW-0689">Ribosomal protein</keyword>
<reference evidence="1" key="2">
    <citation type="submission" date="2014-07" db="EMBL/GenBank/DDBJ databases">
        <authorList>
            <person name="Hull J."/>
        </authorList>
    </citation>
    <scope>NUCLEOTIDE SEQUENCE</scope>
</reference>
<name>A0A0A9Y6J4_LYGHE</name>
<dbReference type="EMBL" id="GBHO01015790">
    <property type="protein sequence ID" value="JAG27814.1"/>
    <property type="molecule type" value="Transcribed_RNA"/>
</dbReference>
<sequence length="190" mass="21516">KKKMESEQLSEADIKYFEDHAEEWKIPKIKKFIGGYKTVAQGKTEILYVFMSTDNKNCYVNVVEDKISGFGKPKHSCIMNKATELIRDEGTSSSKEEKEEEEGEHKLLSPSEIEVFLLLADTGVFGIPAVKKFIGGLKKPRGRNTETQHVYISMDDKICTMITVKDEKENLKNRTYSCAEKGMDGEGNSM</sequence>
<protein>
    <submittedName>
        <fullName evidence="1">50S ribosomal protein L4</fullName>
    </submittedName>
</protein>
<evidence type="ECO:0000313" key="1">
    <source>
        <dbReference type="EMBL" id="JAG27814.1"/>
    </source>
</evidence>
<dbReference type="AlphaFoldDB" id="A0A0A9Y6J4"/>
<dbReference type="GO" id="GO:0005840">
    <property type="term" value="C:ribosome"/>
    <property type="evidence" value="ECO:0007669"/>
    <property type="project" value="UniProtKB-KW"/>
</dbReference>
<proteinExistence type="predicted"/>
<accession>A0A0A9Y6J4</accession>
<reference evidence="1" key="1">
    <citation type="journal article" date="2014" name="PLoS ONE">
        <title>Transcriptome-Based Identification of ABC Transporters in the Western Tarnished Plant Bug Lygus hesperus.</title>
        <authorList>
            <person name="Hull J.J."/>
            <person name="Chaney K."/>
            <person name="Geib S.M."/>
            <person name="Fabrick J.A."/>
            <person name="Brent C.S."/>
            <person name="Walsh D."/>
            <person name="Lavine L.C."/>
        </authorList>
    </citation>
    <scope>NUCLEOTIDE SEQUENCE</scope>
</reference>
<gene>
    <name evidence="1" type="primary">rplD</name>
    <name evidence="1" type="ORF">CM83_31277</name>
</gene>
<keyword evidence="1" id="KW-0687">Ribonucleoprotein</keyword>